<keyword evidence="1" id="KW-1133">Transmembrane helix</keyword>
<dbReference type="EMBL" id="CAFB01000037">
    <property type="protein sequence ID" value="CCD29019.1"/>
    <property type="molecule type" value="Genomic_DNA"/>
</dbReference>
<organism evidence="2 3">
    <name type="scientific">Candidatus Glomeribacter gigasporarum BEG34</name>
    <dbReference type="NCBI Taxonomy" id="1070319"/>
    <lineage>
        <taxon>Bacteria</taxon>
        <taxon>Pseudomonadati</taxon>
        <taxon>Pseudomonadota</taxon>
        <taxon>Betaproteobacteria</taxon>
        <taxon>Burkholderiales</taxon>
        <taxon>Burkholderiaceae</taxon>
        <taxon>Candidatus Glomeribacter</taxon>
    </lineage>
</organism>
<dbReference type="InterPro" id="IPR032092">
    <property type="entry name" value="PilW"/>
</dbReference>
<evidence type="ECO:0000313" key="3">
    <source>
        <dbReference type="Proteomes" id="UP000054051"/>
    </source>
</evidence>
<reference evidence="2 3" key="1">
    <citation type="submission" date="2011-08" db="EMBL/GenBank/DDBJ databases">
        <title>The genome of the obligate endobacterium of an arbuscular mycorrhizal fungus reveals an interphylum network of nutritional interactions.</title>
        <authorList>
            <person name="Ghignone S."/>
            <person name="Salvioli A."/>
            <person name="Anca I."/>
            <person name="Lumini E."/>
            <person name="Ortu G."/>
            <person name="Petiti L."/>
            <person name="Cruveiller S."/>
            <person name="Bianciotto V."/>
            <person name="Piffanelli P."/>
            <person name="Lanfranco L."/>
            <person name="Bonfante P."/>
        </authorList>
    </citation>
    <scope>NUCLEOTIDE SEQUENCE [LARGE SCALE GENOMIC DNA]</scope>
    <source>
        <strain evidence="2 3">BEG34</strain>
    </source>
</reference>
<feature type="transmembrane region" description="Helical" evidence="1">
    <location>
        <begin position="21"/>
        <end position="43"/>
    </location>
</feature>
<keyword evidence="1" id="KW-0812">Transmembrane</keyword>
<keyword evidence="3" id="KW-1185">Reference proteome</keyword>
<proteinExistence type="predicted"/>
<gene>
    <name evidence="2" type="ORF">CAGGBEG34_200017</name>
</gene>
<protein>
    <submittedName>
        <fullName evidence="2">Putative type IV pilus protein</fullName>
    </submittedName>
</protein>
<evidence type="ECO:0000313" key="2">
    <source>
        <dbReference type="EMBL" id="CCD29019.1"/>
    </source>
</evidence>
<name>G2J8C2_9BURK</name>
<evidence type="ECO:0000256" key="1">
    <source>
        <dbReference type="SAM" id="Phobius"/>
    </source>
</evidence>
<keyword evidence="1" id="KW-0472">Membrane</keyword>
<dbReference type="eggNOG" id="COG4966">
    <property type="taxonomic scope" value="Bacteria"/>
</dbReference>
<dbReference type="Proteomes" id="UP000054051">
    <property type="component" value="Unassembled WGS sequence"/>
</dbReference>
<comment type="caution">
    <text evidence="2">The sequence shown here is derived from an EMBL/GenBank/DDBJ whole genome shotgun (WGS) entry which is preliminary data.</text>
</comment>
<sequence length="278" mass="29807">MTGILHSRAAISDMPAYQGHTLLELVIALALGLILTCTGLSLYQSQHVASERMEERARMTEAGFAALHLLSAHLRLSGFSAPPGAPFGAALFGCSAGRPVSANNSSGGSVCQPDRAIRSDSLEVRYVADSISTWPASNGKPTDCLGQAIPATQTPESSRAFAINRFFVRKSPASGQNELSCEGSGRRGVAQPLVEGIEHLSVRYQLAGSEEWLDARALQPEQWNTVMAVELCVQVSGTRSATPLSYLDCDGARATPPDARLRQTFTRQIALRNQLLRK</sequence>
<dbReference type="Pfam" id="PF16074">
    <property type="entry name" value="PilW"/>
    <property type="match status" value="1"/>
</dbReference>
<dbReference type="STRING" id="1070319.CAGGBEG34_200017"/>
<dbReference type="AlphaFoldDB" id="G2J8C2"/>
<dbReference type="GO" id="GO:0043683">
    <property type="term" value="P:type IV pilus assembly"/>
    <property type="evidence" value="ECO:0007669"/>
    <property type="project" value="InterPro"/>
</dbReference>
<accession>G2J8C2</accession>